<evidence type="ECO:0000256" key="8">
    <source>
        <dbReference type="SAM" id="Phobius"/>
    </source>
</evidence>
<comment type="subcellular location">
    <subcellularLocation>
        <location evidence="1">Cell membrane</location>
        <topology evidence="1">Multi-pass membrane protein</topology>
    </subcellularLocation>
</comment>
<comment type="caution">
    <text evidence="10">The sequence shown here is derived from an EMBL/GenBank/DDBJ whole genome shotgun (WGS) entry which is preliminary data.</text>
</comment>
<feature type="transmembrane region" description="Helical" evidence="8">
    <location>
        <begin position="371"/>
        <end position="393"/>
    </location>
</feature>
<evidence type="ECO:0000259" key="9">
    <source>
        <dbReference type="PROSITE" id="PS50850"/>
    </source>
</evidence>
<feature type="transmembrane region" description="Helical" evidence="8">
    <location>
        <begin position="222"/>
        <end position="242"/>
    </location>
</feature>
<protein>
    <submittedName>
        <fullName evidence="10">Putative MFS family arabinose efflux permease</fullName>
    </submittedName>
</protein>
<feature type="transmembrane region" description="Helical" evidence="8">
    <location>
        <begin position="42"/>
        <end position="67"/>
    </location>
</feature>
<evidence type="ECO:0000256" key="3">
    <source>
        <dbReference type="ARBA" id="ARBA00022475"/>
    </source>
</evidence>
<evidence type="ECO:0000256" key="2">
    <source>
        <dbReference type="ARBA" id="ARBA00022448"/>
    </source>
</evidence>
<keyword evidence="5 8" id="KW-1133">Transmembrane helix</keyword>
<dbReference type="PROSITE" id="PS50850">
    <property type="entry name" value="MFS"/>
    <property type="match status" value="1"/>
</dbReference>
<dbReference type="SUPFAM" id="SSF103473">
    <property type="entry name" value="MFS general substrate transporter"/>
    <property type="match status" value="1"/>
</dbReference>
<feature type="transmembrane region" description="Helical" evidence="8">
    <location>
        <begin position="254"/>
        <end position="277"/>
    </location>
</feature>
<dbReference type="Proteomes" id="UP000256913">
    <property type="component" value="Unassembled WGS sequence"/>
</dbReference>
<dbReference type="EMBL" id="QUMQ01000001">
    <property type="protein sequence ID" value="REG01299.1"/>
    <property type="molecule type" value="Genomic_DNA"/>
</dbReference>
<evidence type="ECO:0000256" key="5">
    <source>
        <dbReference type="ARBA" id="ARBA00022989"/>
    </source>
</evidence>
<keyword evidence="3" id="KW-1003">Cell membrane</keyword>
<dbReference type="PANTHER" id="PTHR43266">
    <property type="entry name" value="MACROLIDE-EFFLUX PROTEIN"/>
    <property type="match status" value="1"/>
</dbReference>
<feature type="transmembrane region" description="Helical" evidence="8">
    <location>
        <begin position="284"/>
        <end position="303"/>
    </location>
</feature>
<dbReference type="PANTHER" id="PTHR43266:SF2">
    <property type="entry name" value="MAJOR FACILITATOR SUPERFAMILY (MFS) PROFILE DOMAIN-CONTAINING PROTEIN"/>
    <property type="match status" value="1"/>
</dbReference>
<reference evidence="10 11" key="1">
    <citation type="submission" date="2018-08" db="EMBL/GenBank/DDBJ databases">
        <title>Sequencing the genomes of 1000 actinobacteria strains.</title>
        <authorList>
            <person name="Klenk H.-P."/>
        </authorList>
    </citation>
    <scope>NUCLEOTIDE SEQUENCE [LARGE SCALE GENOMIC DNA]</scope>
    <source>
        <strain evidence="10 11">DSM 44099</strain>
    </source>
</reference>
<dbReference type="InterPro" id="IPR020846">
    <property type="entry name" value="MFS_dom"/>
</dbReference>
<evidence type="ECO:0000313" key="10">
    <source>
        <dbReference type="EMBL" id="REG01299.1"/>
    </source>
</evidence>
<keyword evidence="2" id="KW-0813">Transport</keyword>
<dbReference type="GO" id="GO:0005886">
    <property type="term" value="C:plasma membrane"/>
    <property type="evidence" value="ECO:0007669"/>
    <property type="project" value="UniProtKB-SubCell"/>
</dbReference>
<sequence>MFQVLRLRDFRLLWTARVVSSLGSWLLLIAVPAHVFALTGSLMAAGLTLAAEFLPVLLFGQVAGVFVDRWDRRTVLVAADLFRAVAVALLLLARTPDQIWIVYLALALESTGSLFFRPAAQAHTPIVVGTGRDLTAANSLNTLSDGVMRLIGGPLGAALLVLFGFPALVLIDVASYLLSGVTILLMTRVAATAERSAASLRQVADDLREGFRALRREPIARALLPITVLFVASNAALSALLVPFGITHWGGQQAVGFVVSALGVGFLLGAPALRLLADRTQPKLLLTGALAATCVGFFLLFGAETLAGALPAAVLIGVAGPIILVLPATTLQRVIPNAVLGRVSAVFFSGEAVAMLAGAVAGPLVAGHGSVLTITIASCTTVGAAALLCLLVVPPVALPTAVPAVEPTAGATAEPTAGTAEPTVEPTAGSAAGTAVEPAVEPAAEPATDRA</sequence>
<keyword evidence="11" id="KW-1185">Reference proteome</keyword>
<dbReference type="InterPro" id="IPR036259">
    <property type="entry name" value="MFS_trans_sf"/>
</dbReference>
<organism evidence="10 11">
    <name type="scientific">Asanoa ferruginea</name>
    <dbReference type="NCBI Taxonomy" id="53367"/>
    <lineage>
        <taxon>Bacteria</taxon>
        <taxon>Bacillati</taxon>
        <taxon>Actinomycetota</taxon>
        <taxon>Actinomycetes</taxon>
        <taxon>Micromonosporales</taxon>
        <taxon>Micromonosporaceae</taxon>
        <taxon>Asanoa</taxon>
    </lineage>
</organism>
<feature type="transmembrane region" description="Helical" evidence="8">
    <location>
        <begin position="147"/>
        <end position="167"/>
    </location>
</feature>
<proteinExistence type="predicted"/>
<feature type="transmembrane region" description="Helical" evidence="8">
    <location>
        <begin position="12"/>
        <end position="36"/>
    </location>
</feature>
<feature type="transmembrane region" description="Helical" evidence="8">
    <location>
        <begin position="74"/>
        <end position="93"/>
    </location>
</feature>
<dbReference type="GO" id="GO:0022857">
    <property type="term" value="F:transmembrane transporter activity"/>
    <property type="evidence" value="ECO:0007669"/>
    <property type="project" value="InterPro"/>
</dbReference>
<evidence type="ECO:0000256" key="4">
    <source>
        <dbReference type="ARBA" id="ARBA00022692"/>
    </source>
</evidence>
<keyword evidence="6 8" id="KW-0472">Membrane</keyword>
<evidence type="ECO:0000256" key="1">
    <source>
        <dbReference type="ARBA" id="ARBA00004651"/>
    </source>
</evidence>
<feature type="domain" description="Major facilitator superfamily (MFS) profile" evidence="9">
    <location>
        <begin position="168"/>
        <end position="451"/>
    </location>
</feature>
<name>A0A3D9ZVF0_9ACTN</name>
<keyword evidence="4 8" id="KW-0812">Transmembrane</keyword>
<dbReference type="AlphaFoldDB" id="A0A3D9ZVF0"/>
<gene>
    <name evidence="10" type="ORF">DFJ67_7380</name>
</gene>
<feature type="transmembrane region" description="Helical" evidence="8">
    <location>
        <begin position="309"/>
        <end position="331"/>
    </location>
</feature>
<dbReference type="CDD" id="cd06173">
    <property type="entry name" value="MFS_MefA_like"/>
    <property type="match status" value="1"/>
</dbReference>
<feature type="transmembrane region" description="Helical" evidence="8">
    <location>
        <begin position="343"/>
        <end position="365"/>
    </location>
</feature>
<evidence type="ECO:0000256" key="7">
    <source>
        <dbReference type="SAM" id="MobiDB-lite"/>
    </source>
</evidence>
<dbReference type="Gene3D" id="1.20.1250.20">
    <property type="entry name" value="MFS general substrate transporter like domains"/>
    <property type="match status" value="1"/>
</dbReference>
<dbReference type="RefSeq" id="WP_170216140.1">
    <property type="nucleotide sequence ID" value="NZ_BONB01000051.1"/>
</dbReference>
<dbReference type="InterPro" id="IPR011701">
    <property type="entry name" value="MFS"/>
</dbReference>
<evidence type="ECO:0000313" key="11">
    <source>
        <dbReference type="Proteomes" id="UP000256913"/>
    </source>
</evidence>
<dbReference type="Pfam" id="PF07690">
    <property type="entry name" value="MFS_1"/>
    <property type="match status" value="1"/>
</dbReference>
<evidence type="ECO:0000256" key="6">
    <source>
        <dbReference type="ARBA" id="ARBA00023136"/>
    </source>
</evidence>
<accession>A0A3D9ZVF0</accession>
<feature type="region of interest" description="Disordered" evidence="7">
    <location>
        <begin position="409"/>
        <end position="451"/>
    </location>
</feature>